<dbReference type="CDD" id="cd03225">
    <property type="entry name" value="ABC_cobalt_CbiO_domain1"/>
    <property type="match status" value="1"/>
</dbReference>
<proteinExistence type="inferred from homology"/>
<dbReference type="InterPro" id="IPR003593">
    <property type="entry name" value="AAA+_ATPase"/>
</dbReference>
<dbReference type="PANTHER" id="PTHR43553:SF24">
    <property type="entry name" value="ENERGY-COUPLING FACTOR TRANSPORTER ATP-BINDING PROTEIN ECFA1"/>
    <property type="match status" value="1"/>
</dbReference>
<dbReference type="Pfam" id="PF00005">
    <property type="entry name" value="ABC_tran"/>
    <property type="match status" value="1"/>
</dbReference>
<dbReference type="InterPro" id="IPR027417">
    <property type="entry name" value="P-loop_NTPase"/>
</dbReference>
<gene>
    <name evidence="6" type="ORF">GCM10009740_26510</name>
</gene>
<keyword evidence="2" id="KW-0813">Transport</keyword>
<dbReference type="PANTHER" id="PTHR43553">
    <property type="entry name" value="HEAVY METAL TRANSPORTER"/>
    <property type="match status" value="1"/>
</dbReference>
<reference evidence="7" key="1">
    <citation type="journal article" date="2019" name="Int. J. Syst. Evol. Microbiol.">
        <title>The Global Catalogue of Microorganisms (GCM) 10K type strain sequencing project: providing services to taxonomists for standard genome sequencing and annotation.</title>
        <authorList>
            <consortium name="The Broad Institute Genomics Platform"/>
            <consortium name="The Broad Institute Genome Sequencing Center for Infectious Disease"/>
            <person name="Wu L."/>
            <person name="Ma J."/>
        </authorList>
    </citation>
    <scope>NUCLEOTIDE SEQUENCE [LARGE SCALE GENOMIC DNA]</scope>
    <source>
        <strain evidence="7">JCM 14283</strain>
    </source>
</reference>
<accession>A0ABN2UEQ1</accession>
<comment type="similarity">
    <text evidence="1">Belongs to the ABC transporter superfamily.</text>
</comment>
<dbReference type="PROSITE" id="PS00211">
    <property type="entry name" value="ABC_TRANSPORTER_1"/>
    <property type="match status" value="1"/>
</dbReference>
<protein>
    <submittedName>
        <fullName evidence="6">ABC transporter ATP-binding protein</fullName>
    </submittedName>
</protein>
<evidence type="ECO:0000256" key="3">
    <source>
        <dbReference type="ARBA" id="ARBA00022741"/>
    </source>
</evidence>
<dbReference type="SMART" id="SM00382">
    <property type="entry name" value="AAA"/>
    <property type="match status" value="1"/>
</dbReference>
<keyword evidence="3" id="KW-0547">Nucleotide-binding</keyword>
<dbReference type="PROSITE" id="PS50893">
    <property type="entry name" value="ABC_TRANSPORTER_2"/>
    <property type="match status" value="1"/>
</dbReference>
<evidence type="ECO:0000313" key="7">
    <source>
        <dbReference type="Proteomes" id="UP001501285"/>
    </source>
</evidence>
<dbReference type="EMBL" id="BAAANB010000021">
    <property type="protein sequence ID" value="GAA2034579.1"/>
    <property type="molecule type" value="Genomic_DNA"/>
</dbReference>
<dbReference type="SUPFAM" id="SSF52540">
    <property type="entry name" value="P-loop containing nucleoside triphosphate hydrolases"/>
    <property type="match status" value="1"/>
</dbReference>
<keyword evidence="7" id="KW-1185">Reference proteome</keyword>
<comment type="caution">
    <text evidence="6">The sequence shown here is derived from an EMBL/GenBank/DDBJ whole genome shotgun (WGS) entry which is preliminary data.</text>
</comment>
<evidence type="ECO:0000259" key="5">
    <source>
        <dbReference type="PROSITE" id="PS50893"/>
    </source>
</evidence>
<dbReference type="InterPro" id="IPR050095">
    <property type="entry name" value="ECF_ABC_transporter_ATP-bd"/>
</dbReference>
<dbReference type="Proteomes" id="UP001501285">
    <property type="component" value="Unassembled WGS sequence"/>
</dbReference>
<dbReference type="Gene3D" id="3.40.50.300">
    <property type="entry name" value="P-loop containing nucleotide triphosphate hydrolases"/>
    <property type="match status" value="1"/>
</dbReference>
<dbReference type="GO" id="GO:0005524">
    <property type="term" value="F:ATP binding"/>
    <property type="evidence" value="ECO:0007669"/>
    <property type="project" value="UniProtKB-KW"/>
</dbReference>
<evidence type="ECO:0000256" key="1">
    <source>
        <dbReference type="ARBA" id="ARBA00005417"/>
    </source>
</evidence>
<dbReference type="InterPro" id="IPR015856">
    <property type="entry name" value="ABC_transpr_CbiO/EcfA_su"/>
</dbReference>
<keyword evidence="4 6" id="KW-0067">ATP-binding</keyword>
<evidence type="ECO:0000256" key="2">
    <source>
        <dbReference type="ARBA" id="ARBA00022448"/>
    </source>
</evidence>
<dbReference type="InterPro" id="IPR017871">
    <property type="entry name" value="ABC_transporter-like_CS"/>
</dbReference>
<sequence>MTRVRLDAATVTVPVDGAAGHRTRTVLGPVDLLLTEARVSVIGANGSGKSTLLRLLNGLVAPSSGAVSVDGLDTVRHGARVRRRVAFAFTDPLSQLVMPTGREDVELSLRRLHRSRAERRLAAEAVLERFGLSALADQSVHDLSGGERQLMALAVVLAVEPELLVLDEPTTLLDRRNTLRLRALLEDLPQSLVVATHDLDLALHADRTLVVDAGRIVFDGPPAEAVRHYVTLADQP</sequence>
<feature type="domain" description="ABC transporter" evidence="5">
    <location>
        <begin position="4"/>
        <end position="236"/>
    </location>
</feature>
<evidence type="ECO:0000313" key="6">
    <source>
        <dbReference type="EMBL" id="GAA2034579.1"/>
    </source>
</evidence>
<evidence type="ECO:0000256" key="4">
    <source>
        <dbReference type="ARBA" id="ARBA00022840"/>
    </source>
</evidence>
<organism evidence="6 7">
    <name type="scientific">Terrabacter terrae</name>
    <dbReference type="NCBI Taxonomy" id="318434"/>
    <lineage>
        <taxon>Bacteria</taxon>
        <taxon>Bacillati</taxon>
        <taxon>Actinomycetota</taxon>
        <taxon>Actinomycetes</taxon>
        <taxon>Micrococcales</taxon>
        <taxon>Intrasporangiaceae</taxon>
        <taxon>Terrabacter</taxon>
    </lineage>
</organism>
<dbReference type="InterPro" id="IPR003439">
    <property type="entry name" value="ABC_transporter-like_ATP-bd"/>
</dbReference>
<dbReference type="RefSeq" id="WP_343992061.1">
    <property type="nucleotide sequence ID" value="NZ_BAAANB010000021.1"/>
</dbReference>
<name>A0ABN2UEQ1_9MICO</name>